<evidence type="ECO:0000313" key="4">
    <source>
        <dbReference type="Proteomes" id="UP000054408"/>
    </source>
</evidence>
<proteinExistence type="predicted"/>
<evidence type="ECO:0000256" key="1">
    <source>
        <dbReference type="SAM" id="Coils"/>
    </source>
</evidence>
<gene>
    <name evidence="3" type="ORF">AMSG_11643</name>
</gene>
<name>A0A0L0DQ42_THETB</name>
<protein>
    <submittedName>
        <fullName evidence="3">Uncharacterized protein</fullName>
    </submittedName>
</protein>
<feature type="region of interest" description="Disordered" evidence="2">
    <location>
        <begin position="92"/>
        <end position="188"/>
    </location>
</feature>
<evidence type="ECO:0000256" key="2">
    <source>
        <dbReference type="SAM" id="MobiDB-lite"/>
    </source>
</evidence>
<evidence type="ECO:0000313" key="3">
    <source>
        <dbReference type="EMBL" id="KNC53543.1"/>
    </source>
</evidence>
<feature type="compositionally biased region" description="Basic residues" evidence="2">
    <location>
        <begin position="416"/>
        <end position="427"/>
    </location>
</feature>
<dbReference type="GeneID" id="25569558"/>
<accession>A0A0L0DQ42</accession>
<feature type="region of interest" description="Disordered" evidence="2">
    <location>
        <begin position="414"/>
        <end position="448"/>
    </location>
</feature>
<dbReference type="Proteomes" id="UP000054408">
    <property type="component" value="Unassembled WGS sequence"/>
</dbReference>
<dbReference type="AlphaFoldDB" id="A0A0L0DQ42"/>
<organism evidence="3 4">
    <name type="scientific">Thecamonas trahens ATCC 50062</name>
    <dbReference type="NCBI Taxonomy" id="461836"/>
    <lineage>
        <taxon>Eukaryota</taxon>
        <taxon>Apusozoa</taxon>
        <taxon>Apusomonadida</taxon>
        <taxon>Apusomonadidae</taxon>
        <taxon>Thecamonas</taxon>
    </lineage>
</organism>
<feature type="coiled-coil region" evidence="1">
    <location>
        <begin position="192"/>
        <end position="250"/>
    </location>
</feature>
<dbReference type="RefSeq" id="XP_013762042.1">
    <property type="nucleotide sequence ID" value="XM_013906588.1"/>
</dbReference>
<feature type="compositionally biased region" description="Low complexity" evidence="2">
    <location>
        <begin position="155"/>
        <end position="179"/>
    </location>
</feature>
<keyword evidence="1" id="KW-0175">Coiled coil</keyword>
<keyword evidence="4" id="KW-1185">Reference proteome</keyword>
<sequence length="448" mass="45746">MVLLTVEVHGEDGAVKEAKRVFLLDTKPLAASMAKAKFLDKVGIASPDGYTVFYRPVDCSAGEDELVIEALDDVTPFTLKLKKSHVLVLRHGSPPSLPAAASTDDAGGEDNAGDGTGAGGEAEVDPGADDARSDGGAVQAEAATDGEPGADEASTEVAAAAAAEDATTAAVRSADAPAAPIEPDGDGDAVAAAAAETAAAKAETEAAEATAAEAEATAAAEVAAAEAAAAEAAAAEAAAAEAAAAEAAAAERARIPIVASSSDDDDMVTGTTRLGASAYRNTQHLESYSYDSDSEVSYRAGVRRTSRPPLGLPANFDSMTEAEQMMHVVVLETVCEVAEVDAQYIMAAQLQSMALSQMDAWGAGGGRGGTSEPTDTRYSAHVRQVIHEFDAFVSTTTRLMDQIDAAAKAAAESKKARYVRKKQRRARTSSAARTMVASPKATSPGRRK</sequence>
<dbReference type="EMBL" id="GL349437">
    <property type="protein sequence ID" value="KNC53543.1"/>
    <property type="molecule type" value="Genomic_DNA"/>
</dbReference>
<reference evidence="3 4" key="1">
    <citation type="submission" date="2010-05" db="EMBL/GenBank/DDBJ databases">
        <title>The Genome Sequence of Thecamonas trahens ATCC 50062.</title>
        <authorList>
            <consortium name="The Broad Institute Genome Sequencing Platform"/>
            <person name="Russ C."/>
            <person name="Cuomo C."/>
            <person name="Shea T."/>
            <person name="Young S.K."/>
            <person name="Zeng Q."/>
            <person name="Koehrsen M."/>
            <person name="Haas B."/>
            <person name="Borodovsky M."/>
            <person name="Guigo R."/>
            <person name="Alvarado L."/>
            <person name="Berlin A."/>
            <person name="Bochicchio J."/>
            <person name="Borenstein D."/>
            <person name="Chapman S."/>
            <person name="Chen Z."/>
            <person name="Freedman E."/>
            <person name="Gellesch M."/>
            <person name="Goldberg J."/>
            <person name="Griggs A."/>
            <person name="Gujja S."/>
            <person name="Heilman E."/>
            <person name="Heiman D."/>
            <person name="Hepburn T."/>
            <person name="Howarth C."/>
            <person name="Jen D."/>
            <person name="Larson L."/>
            <person name="Mehta T."/>
            <person name="Park D."/>
            <person name="Pearson M."/>
            <person name="Roberts A."/>
            <person name="Saif S."/>
            <person name="Shenoy N."/>
            <person name="Sisk P."/>
            <person name="Stolte C."/>
            <person name="Sykes S."/>
            <person name="Thomson T."/>
            <person name="Walk T."/>
            <person name="White J."/>
            <person name="Yandava C."/>
            <person name="Burger G."/>
            <person name="Gray M.W."/>
            <person name="Holland P.W.H."/>
            <person name="King N."/>
            <person name="Lang F.B.F."/>
            <person name="Roger A.J."/>
            <person name="Ruiz-Trillo I."/>
            <person name="Lander E."/>
            <person name="Nusbaum C."/>
        </authorList>
    </citation>
    <scope>NUCLEOTIDE SEQUENCE [LARGE SCALE GENOMIC DNA]</scope>
    <source>
        <strain evidence="3 4">ATCC 50062</strain>
    </source>
</reference>